<organism evidence="1">
    <name type="scientific">uncultured Microcoleus sp</name>
    <dbReference type="NCBI Taxonomy" id="259945"/>
    <lineage>
        <taxon>Bacteria</taxon>
        <taxon>Bacillati</taxon>
        <taxon>Cyanobacteriota</taxon>
        <taxon>Cyanophyceae</taxon>
        <taxon>Oscillatoriophycideae</taxon>
        <taxon>Oscillatoriales</taxon>
        <taxon>Microcoleaceae</taxon>
        <taxon>Microcoleus</taxon>
        <taxon>environmental samples</taxon>
    </lineage>
</organism>
<name>A0A6J4PF31_9CYAN</name>
<gene>
    <name evidence="1" type="ORF">AVDCRST_MAG84-6476</name>
</gene>
<dbReference type="EMBL" id="CADCTZ010001614">
    <property type="protein sequence ID" value="CAA9408269.1"/>
    <property type="molecule type" value="Genomic_DNA"/>
</dbReference>
<dbReference type="AlphaFoldDB" id="A0A6J4PF31"/>
<proteinExistence type="predicted"/>
<sequence>MGELLWLTTKILTLNRVFWASVLFMQTAGDRSFTLTPTWHFLVDFCRVPGIVIGLGF</sequence>
<accession>A0A6J4PF31</accession>
<protein>
    <submittedName>
        <fullName evidence="1">Uncharacterized protein</fullName>
    </submittedName>
</protein>
<reference evidence="1" key="1">
    <citation type="submission" date="2020-02" db="EMBL/GenBank/DDBJ databases">
        <authorList>
            <person name="Meier V. D."/>
        </authorList>
    </citation>
    <scope>NUCLEOTIDE SEQUENCE</scope>
    <source>
        <strain evidence="1">AVDCRST_MAG84</strain>
    </source>
</reference>
<evidence type="ECO:0000313" key="1">
    <source>
        <dbReference type="EMBL" id="CAA9408269.1"/>
    </source>
</evidence>